<dbReference type="EMBL" id="JAGGLT010000009">
    <property type="protein sequence ID" value="MBP2071500.1"/>
    <property type="molecule type" value="Genomic_DNA"/>
</dbReference>
<gene>
    <name evidence="4" type="ORF">J2Z80_001020</name>
</gene>
<evidence type="ECO:0000259" key="3">
    <source>
        <dbReference type="PROSITE" id="PS51677"/>
    </source>
</evidence>
<protein>
    <submittedName>
        <fullName evidence="4">Peptidoglycan/xylan/chitin deacetylase (PgdA/CDA1 family)</fullName>
    </submittedName>
</protein>
<evidence type="ECO:0000256" key="2">
    <source>
        <dbReference type="ARBA" id="ARBA00022729"/>
    </source>
</evidence>
<dbReference type="PANTHER" id="PTHR34216:SF3">
    <property type="entry name" value="POLY-BETA-1,6-N-ACETYL-D-GLUCOSAMINE N-DEACETYLASE"/>
    <property type="match status" value="1"/>
</dbReference>
<dbReference type="InterPro" id="IPR002509">
    <property type="entry name" value="NODB_dom"/>
</dbReference>
<dbReference type="Proteomes" id="UP001166402">
    <property type="component" value="Unassembled WGS sequence"/>
</dbReference>
<organism evidence="4 5">
    <name type="scientific">Thermoanaerobacterium butyriciformans</name>
    <dbReference type="NCBI Taxonomy" id="1702242"/>
    <lineage>
        <taxon>Bacteria</taxon>
        <taxon>Bacillati</taxon>
        <taxon>Bacillota</taxon>
        <taxon>Clostridia</taxon>
        <taxon>Thermoanaerobacterales</taxon>
        <taxon>Thermoanaerobacteraceae</taxon>
        <taxon>Thermoanaerobacterium</taxon>
    </lineage>
</organism>
<feature type="domain" description="NodB homology" evidence="3">
    <location>
        <begin position="12"/>
        <end position="266"/>
    </location>
</feature>
<accession>A0ABS4NEQ5</accession>
<sequence>MKITFNYYFGAKKKALTMSYDDGQIYDRRLVEIFNKYGIKGTFNLNSGNFDKEPYVSSTEIKNLYQNHEVAVHSLNHPYLTLIPREDLVEQVMEDRKNLEAIVGYQVYGMAYPFGDYDDELLKSLPSFGIEYSRTTISTKGLRPPNNFLEWHPTCHHNQDLIERWKEFKNLNDKKQMSLFYVWGHSYEFENNSNWHVIEEFCKMASYDESVWYATNIEIYDYIMALKNLKFSADHSIVSNPSSIPVWIGIDGEAVKIDPGEIIYLK</sequence>
<comment type="subcellular location">
    <subcellularLocation>
        <location evidence="1">Secreted</location>
    </subcellularLocation>
</comment>
<keyword evidence="5" id="KW-1185">Reference proteome</keyword>
<name>A0ABS4NEQ5_9THEO</name>
<dbReference type="InterPro" id="IPR011330">
    <property type="entry name" value="Glyco_hydro/deAcase_b/a-brl"/>
</dbReference>
<evidence type="ECO:0000313" key="4">
    <source>
        <dbReference type="EMBL" id="MBP2071500.1"/>
    </source>
</evidence>
<dbReference type="Pfam" id="PF01522">
    <property type="entry name" value="Polysacc_deac_1"/>
    <property type="match status" value="1"/>
</dbReference>
<comment type="caution">
    <text evidence="4">The sequence shown here is derived from an EMBL/GenBank/DDBJ whole genome shotgun (WGS) entry which is preliminary data.</text>
</comment>
<dbReference type="InterPro" id="IPR051398">
    <property type="entry name" value="Polysacch_Deacetylase"/>
</dbReference>
<reference evidence="4" key="1">
    <citation type="submission" date="2021-03" db="EMBL/GenBank/DDBJ databases">
        <title>Genomic Encyclopedia of Type Strains, Phase IV (KMG-IV): sequencing the most valuable type-strain genomes for metagenomic binning, comparative biology and taxonomic classification.</title>
        <authorList>
            <person name="Goeker M."/>
        </authorList>
    </citation>
    <scope>NUCLEOTIDE SEQUENCE</scope>
    <source>
        <strain evidence="4">DSM 101588</strain>
    </source>
</reference>
<evidence type="ECO:0000313" key="5">
    <source>
        <dbReference type="Proteomes" id="UP001166402"/>
    </source>
</evidence>
<dbReference type="Gene3D" id="3.20.20.370">
    <property type="entry name" value="Glycoside hydrolase/deacetylase"/>
    <property type="match status" value="1"/>
</dbReference>
<dbReference type="PROSITE" id="PS51677">
    <property type="entry name" value="NODB"/>
    <property type="match status" value="1"/>
</dbReference>
<dbReference type="SUPFAM" id="SSF88713">
    <property type="entry name" value="Glycoside hydrolase/deacetylase"/>
    <property type="match status" value="1"/>
</dbReference>
<evidence type="ECO:0000256" key="1">
    <source>
        <dbReference type="ARBA" id="ARBA00004613"/>
    </source>
</evidence>
<dbReference type="PANTHER" id="PTHR34216">
    <property type="match status" value="1"/>
</dbReference>
<proteinExistence type="predicted"/>
<dbReference type="RefSeq" id="WP_209453406.1">
    <property type="nucleotide sequence ID" value="NZ_JAGGLT010000009.1"/>
</dbReference>
<keyword evidence="2" id="KW-0732">Signal</keyword>
<dbReference type="CDD" id="cd10967">
    <property type="entry name" value="CE4_GLA_like_6s"/>
    <property type="match status" value="1"/>
</dbReference>